<accession>A0AAV7NFI3</accession>
<reference evidence="2" key="1">
    <citation type="journal article" date="2022" name="bioRxiv">
        <title>Sequencing and chromosome-scale assembly of the giantPleurodeles waltlgenome.</title>
        <authorList>
            <person name="Brown T."/>
            <person name="Elewa A."/>
            <person name="Iarovenko S."/>
            <person name="Subramanian E."/>
            <person name="Araus A.J."/>
            <person name="Petzold A."/>
            <person name="Susuki M."/>
            <person name="Suzuki K.-i.T."/>
            <person name="Hayashi T."/>
            <person name="Toyoda A."/>
            <person name="Oliveira C."/>
            <person name="Osipova E."/>
            <person name="Leigh N.D."/>
            <person name="Simon A."/>
            <person name="Yun M.H."/>
        </authorList>
    </citation>
    <scope>NUCLEOTIDE SEQUENCE</scope>
    <source>
        <strain evidence="2">20211129_DDA</strain>
        <tissue evidence="2">Liver</tissue>
    </source>
</reference>
<name>A0AAV7NFI3_PLEWA</name>
<evidence type="ECO:0000313" key="3">
    <source>
        <dbReference type="Proteomes" id="UP001066276"/>
    </source>
</evidence>
<dbReference type="Proteomes" id="UP001066276">
    <property type="component" value="Chromosome 8"/>
</dbReference>
<comment type="caution">
    <text evidence="2">The sequence shown here is derived from an EMBL/GenBank/DDBJ whole genome shotgun (WGS) entry which is preliminary data.</text>
</comment>
<dbReference type="EMBL" id="JANPWB010000012">
    <property type="protein sequence ID" value="KAJ1114795.1"/>
    <property type="molecule type" value="Genomic_DNA"/>
</dbReference>
<gene>
    <name evidence="2" type="ORF">NDU88_003026</name>
</gene>
<feature type="compositionally biased region" description="Low complexity" evidence="1">
    <location>
        <begin position="53"/>
        <end position="72"/>
    </location>
</feature>
<keyword evidence="3" id="KW-1185">Reference proteome</keyword>
<evidence type="ECO:0008006" key="4">
    <source>
        <dbReference type="Google" id="ProtNLM"/>
    </source>
</evidence>
<dbReference type="AlphaFoldDB" id="A0AAV7NFI3"/>
<evidence type="ECO:0000256" key="1">
    <source>
        <dbReference type="SAM" id="MobiDB-lite"/>
    </source>
</evidence>
<protein>
    <recommendedName>
        <fullName evidence="4">Secreted protein</fullName>
    </recommendedName>
</protein>
<proteinExistence type="predicted"/>
<sequence>MGGLGLLASTRGPVRRGSAAHLVLSFLVGVSPAPRSQGSAAGVRPRLPRGSRRSLYSSRSSSVRPSPDLSPVGRIALRPPSSFPFPGSAGSSRERGV</sequence>
<organism evidence="2 3">
    <name type="scientific">Pleurodeles waltl</name>
    <name type="common">Iberian ribbed newt</name>
    <dbReference type="NCBI Taxonomy" id="8319"/>
    <lineage>
        <taxon>Eukaryota</taxon>
        <taxon>Metazoa</taxon>
        <taxon>Chordata</taxon>
        <taxon>Craniata</taxon>
        <taxon>Vertebrata</taxon>
        <taxon>Euteleostomi</taxon>
        <taxon>Amphibia</taxon>
        <taxon>Batrachia</taxon>
        <taxon>Caudata</taxon>
        <taxon>Salamandroidea</taxon>
        <taxon>Salamandridae</taxon>
        <taxon>Pleurodelinae</taxon>
        <taxon>Pleurodeles</taxon>
    </lineage>
</organism>
<evidence type="ECO:0000313" key="2">
    <source>
        <dbReference type="EMBL" id="KAJ1114795.1"/>
    </source>
</evidence>
<feature type="region of interest" description="Disordered" evidence="1">
    <location>
        <begin position="32"/>
        <end position="97"/>
    </location>
</feature>